<evidence type="ECO:0000256" key="2">
    <source>
        <dbReference type="SAM" id="Phobius"/>
    </source>
</evidence>
<dbReference type="EMBL" id="AJWK01024420">
    <property type="status" value="NOT_ANNOTATED_CDS"/>
    <property type="molecule type" value="Genomic_DNA"/>
</dbReference>
<dbReference type="EMBL" id="AJWK01024421">
    <property type="status" value="NOT_ANNOTATED_CDS"/>
    <property type="molecule type" value="Genomic_DNA"/>
</dbReference>
<dbReference type="AlphaFoldDB" id="A0A1B0CR60"/>
<feature type="transmembrane region" description="Helical" evidence="2">
    <location>
        <begin position="6"/>
        <end position="29"/>
    </location>
</feature>
<feature type="compositionally biased region" description="Low complexity" evidence="1">
    <location>
        <begin position="162"/>
        <end position="176"/>
    </location>
</feature>
<dbReference type="Proteomes" id="UP000092461">
    <property type="component" value="Unassembled WGS sequence"/>
</dbReference>
<feature type="region of interest" description="Disordered" evidence="1">
    <location>
        <begin position="108"/>
        <end position="150"/>
    </location>
</feature>
<feature type="compositionally biased region" description="Basic and acidic residues" evidence="1">
    <location>
        <begin position="854"/>
        <end position="870"/>
    </location>
</feature>
<feature type="compositionally biased region" description="Polar residues" evidence="1">
    <location>
        <begin position="477"/>
        <end position="488"/>
    </location>
</feature>
<dbReference type="VEuPathDB" id="VectorBase:LLONM1_007165"/>
<name>A0A1B0CR60_LUTLO</name>
<feature type="region of interest" description="Disordered" evidence="1">
    <location>
        <begin position="854"/>
        <end position="879"/>
    </location>
</feature>
<keyword evidence="2" id="KW-1133">Transmembrane helix</keyword>
<feature type="compositionally biased region" description="Basic and acidic residues" evidence="1">
    <location>
        <begin position="562"/>
        <end position="577"/>
    </location>
</feature>
<dbReference type="VEuPathDB" id="VectorBase:LLOJ007358"/>
<feature type="region of interest" description="Disordered" evidence="1">
    <location>
        <begin position="325"/>
        <end position="348"/>
    </location>
</feature>
<feature type="region of interest" description="Disordered" evidence="1">
    <location>
        <begin position="63"/>
        <end position="93"/>
    </location>
</feature>
<protein>
    <submittedName>
        <fullName evidence="3">Uncharacterized protein</fullName>
    </submittedName>
</protein>
<evidence type="ECO:0000313" key="3">
    <source>
        <dbReference type="EnsemblMetazoa" id="LLOJ007358-PA"/>
    </source>
</evidence>
<feature type="compositionally biased region" description="Low complexity" evidence="1">
    <location>
        <begin position="362"/>
        <end position="374"/>
    </location>
</feature>
<keyword evidence="2" id="KW-0472">Membrane</keyword>
<feature type="region of interest" description="Disordered" evidence="1">
    <location>
        <begin position="674"/>
        <end position="695"/>
    </location>
</feature>
<keyword evidence="2" id="KW-0812">Transmembrane</keyword>
<feature type="compositionally biased region" description="Polar residues" evidence="1">
    <location>
        <begin position="117"/>
        <end position="138"/>
    </location>
</feature>
<reference evidence="3" key="1">
    <citation type="submission" date="2020-05" db="UniProtKB">
        <authorList>
            <consortium name="EnsemblMetazoa"/>
        </authorList>
    </citation>
    <scope>IDENTIFICATION</scope>
    <source>
        <strain evidence="3">Jacobina</strain>
    </source>
</reference>
<accession>A0A1B0CR60</accession>
<feature type="region of interest" description="Disordered" evidence="1">
    <location>
        <begin position="477"/>
        <end position="502"/>
    </location>
</feature>
<feature type="compositionally biased region" description="Low complexity" evidence="1">
    <location>
        <begin position="406"/>
        <end position="420"/>
    </location>
</feature>
<organism evidence="3 4">
    <name type="scientific">Lutzomyia longipalpis</name>
    <name type="common">Sand fly</name>
    <dbReference type="NCBI Taxonomy" id="7200"/>
    <lineage>
        <taxon>Eukaryota</taxon>
        <taxon>Metazoa</taxon>
        <taxon>Ecdysozoa</taxon>
        <taxon>Arthropoda</taxon>
        <taxon>Hexapoda</taxon>
        <taxon>Insecta</taxon>
        <taxon>Pterygota</taxon>
        <taxon>Neoptera</taxon>
        <taxon>Endopterygota</taxon>
        <taxon>Diptera</taxon>
        <taxon>Nematocera</taxon>
        <taxon>Psychodoidea</taxon>
        <taxon>Psychodidae</taxon>
        <taxon>Lutzomyia</taxon>
        <taxon>Lutzomyia</taxon>
    </lineage>
</organism>
<dbReference type="EnsemblMetazoa" id="LLOJ007358-RA">
    <property type="protein sequence ID" value="LLOJ007358-PA"/>
    <property type="gene ID" value="LLOJ007358"/>
</dbReference>
<feature type="compositionally biased region" description="Low complexity" evidence="1">
    <location>
        <begin position="337"/>
        <end position="348"/>
    </location>
</feature>
<evidence type="ECO:0000313" key="4">
    <source>
        <dbReference type="Proteomes" id="UP000092461"/>
    </source>
</evidence>
<sequence>MEYDEIWTFILSFTIFTSLTTMLAACLCCRKKVPKNDLLGLEGMVKIKNPDDNLHSSTSALKTDAVDAAGDSDVKRSSNAPHRSLPDIPASDQAAVDTNSDLYATVGDKVQGRPQGRSPSSLKKQSVSQHSSLSQADDVSSPYASVRSPSHAYDKIRRTEHPYAQLQPNQANNPPNDRNGLSRRASNESLLSTNEPTGADIPAASAIAGRISASQELPYMTPPIAQPQHFSGDSQDSSKGYTSISVREPLANILAQTNKQNAQTRRRDLSDSHYATVSDDSDEMYAAIDDPNNAADLYTSGSETYAQIQPPNAMVVSVEINTPSTVRNDGDHSAEVAAQPQQPIDIPAPSLVDNFRAQASVHSRQASSSSVTSSIGILGSPKPEKRQANSPLPPTPKTGKTIPHYSSSNSNLTSTSSTQSGRNSVASVVDTHQVMDAKVATDTLHPGDDDASSNKSKKSPSKDLEGMYAKVMKKNKLSNLPSQNSSPQMGRKFPQSDRASTAEPEVFISDSDISNGTPQLDSGRVSLHESPGKFSVRSAGQIDNNYETIERKLSRGRSSSYGEKDPGYETIPGDKRTTERDAIDGHSRASAPPGLIAPIEVLQKVNYQGSNRNAFLFNQSMEDPGYEMVKQQSASDDDPNYEVLRPTNSRDEDGYSRIWNRGGDKRVVNRLSGALRGRHGERSGNDTDSDVPGYSSIQDVKKKLTKVHDDIEPGYSIICDKSENREAHAKKMSATLNNNNILDDSDIYSSIPHSENPSYLSIQDNVHNYSTIGETPSSSQTLISSPGYSSISDTLTATTTPSSESMSSDQLLFRTHMQTTSSNYESLTGSESDPNYETVRYLGVKENPYERLHNEKASSPECQGEAKRPIDSTTGGGGGGNHITKSVFCRFGSETPVILVSRPHST</sequence>
<feature type="region of interest" description="Disordered" evidence="1">
    <location>
        <begin position="162"/>
        <end position="183"/>
    </location>
</feature>
<feature type="region of interest" description="Disordered" evidence="1">
    <location>
        <begin position="553"/>
        <end position="577"/>
    </location>
</feature>
<feature type="region of interest" description="Disordered" evidence="1">
    <location>
        <begin position="442"/>
        <end position="463"/>
    </location>
</feature>
<keyword evidence="4" id="KW-1185">Reference proteome</keyword>
<proteinExistence type="predicted"/>
<feature type="region of interest" description="Disordered" evidence="1">
    <location>
        <begin position="362"/>
        <end position="426"/>
    </location>
</feature>
<evidence type="ECO:0000256" key="1">
    <source>
        <dbReference type="SAM" id="MobiDB-lite"/>
    </source>
</evidence>
<dbReference type="EMBL" id="AJWK01024422">
    <property type="status" value="NOT_ANNOTATED_CDS"/>
    <property type="molecule type" value="Genomic_DNA"/>
</dbReference>